<feature type="transmembrane region" description="Helical" evidence="6">
    <location>
        <begin position="137"/>
        <end position="155"/>
    </location>
</feature>
<dbReference type="Proteomes" id="UP000230002">
    <property type="component" value="Unassembled WGS sequence"/>
</dbReference>
<dbReference type="AlphaFoldDB" id="A0A2G8S6T8"/>
<evidence type="ECO:0000256" key="2">
    <source>
        <dbReference type="ARBA" id="ARBA00022692"/>
    </source>
</evidence>
<dbReference type="InterPro" id="IPR036259">
    <property type="entry name" value="MFS_trans_sf"/>
</dbReference>
<feature type="transmembrane region" description="Helical" evidence="6">
    <location>
        <begin position="281"/>
        <end position="302"/>
    </location>
</feature>
<dbReference type="STRING" id="1077348.A0A2G8S6T8"/>
<organism evidence="7 8">
    <name type="scientific">Ganoderma sinense ZZ0214-1</name>
    <dbReference type="NCBI Taxonomy" id="1077348"/>
    <lineage>
        <taxon>Eukaryota</taxon>
        <taxon>Fungi</taxon>
        <taxon>Dikarya</taxon>
        <taxon>Basidiomycota</taxon>
        <taxon>Agaricomycotina</taxon>
        <taxon>Agaricomycetes</taxon>
        <taxon>Polyporales</taxon>
        <taxon>Polyporaceae</taxon>
        <taxon>Ganoderma</taxon>
    </lineage>
</organism>
<feature type="transmembrane region" description="Helical" evidence="6">
    <location>
        <begin position="352"/>
        <end position="373"/>
    </location>
</feature>
<dbReference type="PANTHER" id="PTHR23501:SF87">
    <property type="entry name" value="SIDEROPHORE IRON TRANSPORTER 2"/>
    <property type="match status" value="1"/>
</dbReference>
<sequence length="642" mass="69547">MPRRGYTLIPTSPSPDGRGISPIDVRRSVLSSVSTLDPDVADEIEAEEDAHGGVAAVEAAEQVFGQYSKWFLFIGIGLASYVYSLDNQTTSNYLPWVTSDFGAHSLISSIQVVQSILIAVGKPIIAKVADVTSRATAYLVVLGFHVTGYLVIATAPSVGAVAVGIIFYAIGYTGLQLLTAVIIADITTLKWRGLVTGLTSAPFLVNAVIGSKLAHVVHDNLDGMFAIIVPVAMAPLILTLFWGERQAKKQGLVRPSHPHDDLVHHAKAKWMERAWLFAEQLDLVGLVLLGAAVALILLPMTLAQRAKGSWSNPSMVAMFILGWILLPVFALWDIKYAKRPVIARRFLSNRTVVCVAFIGFFDFLSFFLTFLYLPSFVFVTKTWSEEQVFYFGQAQTVGLTIFGILGGIIMRFTRRYKPLLVIGLCIRLLSPSDAHTYPPPSGVTLMIHSRGTNSSDAELVMTQVLQGLGGGFAAVCSGVGAQASVPHADVATVIAIVLLWTEIGAGVGSSLAGAIWAGTMPGKLREYLPELSQEERDVLFGDIKNVTERAIDDPVRVGVIGAYSDTMKVMLILAMALSVIPLVLSFFMPNWYLGDQQNAVEEADLLGRRNQRTSLAMERPSESGDEEDGPSRESCEEGEETL</sequence>
<proteinExistence type="predicted"/>
<evidence type="ECO:0000313" key="8">
    <source>
        <dbReference type="Proteomes" id="UP000230002"/>
    </source>
</evidence>
<keyword evidence="2 6" id="KW-0812">Transmembrane</keyword>
<feature type="transmembrane region" description="Helical" evidence="6">
    <location>
        <begin position="161"/>
        <end position="184"/>
    </location>
</feature>
<feature type="region of interest" description="Disordered" evidence="5">
    <location>
        <begin position="611"/>
        <end position="642"/>
    </location>
</feature>
<dbReference type="InterPro" id="IPR011701">
    <property type="entry name" value="MFS"/>
</dbReference>
<feature type="transmembrane region" description="Helical" evidence="6">
    <location>
        <begin position="569"/>
        <end position="588"/>
    </location>
</feature>
<evidence type="ECO:0000256" key="4">
    <source>
        <dbReference type="ARBA" id="ARBA00023136"/>
    </source>
</evidence>
<dbReference type="EMBL" id="AYKW01000022">
    <property type="protein sequence ID" value="PIL29490.1"/>
    <property type="molecule type" value="Genomic_DNA"/>
</dbReference>
<accession>A0A2G8S6T8</accession>
<feature type="transmembrane region" description="Helical" evidence="6">
    <location>
        <begin position="314"/>
        <end position="332"/>
    </location>
</feature>
<feature type="region of interest" description="Disordered" evidence="5">
    <location>
        <begin position="1"/>
        <end position="20"/>
    </location>
</feature>
<dbReference type="Gene3D" id="1.20.1250.20">
    <property type="entry name" value="MFS general substrate transporter like domains"/>
    <property type="match status" value="2"/>
</dbReference>
<keyword evidence="3 6" id="KW-1133">Transmembrane helix</keyword>
<dbReference type="PANTHER" id="PTHR23501">
    <property type="entry name" value="MAJOR FACILITATOR SUPERFAMILY"/>
    <property type="match status" value="1"/>
</dbReference>
<comment type="caution">
    <text evidence="7">The sequence shown here is derived from an EMBL/GenBank/DDBJ whole genome shotgun (WGS) entry which is preliminary data.</text>
</comment>
<feature type="transmembrane region" description="Helical" evidence="6">
    <location>
        <begin position="191"/>
        <end position="211"/>
    </location>
</feature>
<keyword evidence="8" id="KW-1185">Reference proteome</keyword>
<evidence type="ECO:0000256" key="3">
    <source>
        <dbReference type="ARBA" id="ARBA00022989"/>
    </source>
</evidence>
<feature type="transmembrane region" description="Helical" evidence="6">
    <location>
        <begin position="223"/>
        <end position="242"/>
    </location>
</feature>
<name>A0A2G8S6T8_9APHY</name>
<gene>
    <name evidence="7" type="ORF">GSI_08432</name>
</gene>
<dbReference type="GO" id="GO:0022857">
    <property type="term" value="F:transmembrane transporter activity"/>
    <property type="evidence" value="ECO:0007669"/>
    <property type="project" value="InterPro"/>
</dbReference>
<evidence type="ECO:0000256" key="6">
    <source>
        <dbReference type="SAM" id="Phobius"/>
    </source>
</evidence>
<reference evidence="7 8" key="1">
    <citation type="journal article" date="2015" name="Sci. Rep.">
        <title>Chromosome-level genome map provides insights into diverse defense mechanisms in the medicinal fungus Ganoderma sinense.</title>
        <authorList>
            <person name="Zhu Y."/>
            <person name="Xu J."/>
            <person name="Sun C."/>
            <person name="Zhou S."/>
            <person name="Xu H."/>
            <person name="Nelson D.R."/>
            <person name="Qian J."/>
            <person name="Song J."/>
            <person name="Luo H."/>
            <person name="Xiang L."/>
            <person name="Li Y."/>
            <person name="Xu Z."/>
            <person name="Ji A."/>
            <person name="Wang L."/>
            <person name="Lu S."/>
            <person name="Hayward A."/>
            <person name="Sun W."/>
            <person name="Li X."/>
            <person name="Schwartz D.C."/>
            <person name="Wang Y."/>
            <person name="Chen S."/>
        </authorList>
    </citation>
    <scope>NUCLEOTIDE SEQUENCE [LARGE SCALE GENOMIC DNA]</scope>
    <source>
        <strain evidence="7 8">ZZ0214-1</strain>
    </source>
</reference>
<dbReference type="OrthoDB" id="2241241at2759"/>
<feature type="transmembrane region" description="Helical" evidence="6">
    <location>
        <begin position="388"/>
        <end position="410"/>
    </location>
</feature>
<dbReference type="GO" id="GO:0005886">
    <property type="term" value="C:plasma membrane"/>
    <property type="evidence" value="ECO:0007669"/>
    <property type="project" value="TreeGrafter"/>
</dbReference>
<protein>
    <submittedName>
        <fullName evidence="7">MFS general substrate transporter</fullName>
    </submittedName>
</protein>
<keyword evidence="4 6" id="KW-0472">Membrane</keyword>
<dbReference type="SUPFAM" id="SSF103473">
    <property type="entry name" value="MFS general substrate transporter"/>
    <property type="match status" value="1"/>
</dbReference>
<evidence type="ECO:0000256" key="5">
    <source>
        <dbReference type="SAM" id="MobiDB-lite"/>
    </source>
</evidence>
<evidence type="ECO:0000313" key="7">
    <source>
        <dbReference type="EMBL" id="PIL29490.1"/>
    </source>
</evidence>
<evidence type="ECO:0000256" key="1">
    <source>
        <dbReference type="ARBA" id="ARBA00004141"/>
    </source>
</evidence>
<comment type="subcellular location">
    <subcellularLocation>
        <location evidence="1">Membrane</location>
        <topology evidence="1">Multi-pass membrane protein</topology>
    </subcellularLocation>
</comment>
<dbReference type="Pfam" id="PF07690">
    <property type="entry name" value="MFS_1"/>
    <property type="match status" value="1"/>
</dbReference>